<feature type="region of interest" description="Disordered" evidence="1">
    <location>
        <begin position="221"/>
        <end position="240"/>
    </location>
</feature>
<dbReference type="EMBL" id="JAJJHW010002774">
    <property type="protein sequence ID" value="KAH8365506.1"/>
    <property type="molecule type" value="Genomic_DNA"/>
</dbReference>
<dbReference type="AlphaFoldDB" id="A0AAD4JVG8"/>
<proteinExistence type="predicted"/>
<feature type="region of interest" description="Disordered" evidence="1">
    <location>
        <begin position="36"/>
        <end position="193"/>
    </location>
</feature>
<reference evidence="3" key="1">
    <citation type="journal article" date="2021" name="Mol. Ecol. Resour.">
        <title>Phylogenomic analyses of the genus Drosophila reveals genomic signals of climate adaptation.</title>
        <authorList>
            <person name="Li F."/>
            <person name="Rane R.V."/>
            <person name="Luria V."/>
            <person name="Xiong Z."/>
            <person name="Chen J."/>
            <person name="Li Z."/>
            <person name="Catullo R.A."/>
            <person name="Griffin P.C."/>
            <person name="Schiffer M."/>
            <person name="Pearce S."/>
            <person name="Lee S.F."/>
            <person name="McElroy K."/>
            <person name="Stocker A."/>
            <person name="Shirriffs J."/>
            <person name="Cockerell F."/>
            <person name="Coppin C."/>
            <person name="Sgro C.M."/>
            <person name="Karger A."/>
            <person name="Cain J.W."/>
            <person name="Weber J.A."/>
            <person name="Santpere G."/>
            <person name="Kirschner M.W."/>
            <person name="Hoffmann A.A."/>
            <person name="Oakeshott J.G."/>
            <person name="Zhang G."/>
        </authorList>
    </citation>
    <scope>NUCLEOTIDE SEQUENCE</scope>
    <source>
        <strain evidence="3">BGI-SZ-2011g</strain>
    </source>
</reference>
<feature type="chain" id="PRO_5042234947" description="20-hydroxyecdysone protein" evidence="2">
    <location>
        <begin position="19"/>
        <end position="500"/>
    </location>
</feature>
<feature type="compositionally biased region" description="Basic and acidic residues" evidence="1">
    <location>
        <begin position="123"/>
        <end position="149"/>
    </location>
</feature>
<feature type="compositionally biased region" description="Low complexity" evidence="1">
    <location>
        <begin position="403"/>
        <end position="418"/>
    </location>
</feature>
<feature type="compositionally biased region" description="Low complexity" evidence="1">
    <location>
        <begin position="168"/>
        <end position="188"/>
    </location>
</feature>
<gene>
    <name evidence="3" type="ORF">KR093_001586</name>
</gene>
<dbReference type="Proteomes" id="UP001200034">
    <property type="component" value="Unassembled WGS sequence"/>
</dbReference>
<protein>
    <recommendedName>
        <fullName evidence="5">20-hydroxyecdysone protein</fullName>
    </recommendedName>
</protein>
<feature type="region of interest" description="Disordered" evidence="1">
    <location>
        <begin position="255"/>
        <end position="295"/>
    </location>
</feature>
<feature type="compositionally biased region" description="Low complexity" evidence="1">
    <location>
        <begin position="342"/>
        <end position="355"/>
    </location>
</feature>
<organism evidence="3 4">
    <name type="scientific">Drosophila rubida</name>
    <dbReference type="NCBI Taxonomy" id="30044"/>
    <lineage>
        <taxon>Eukaryota</taxon>
        <taxon>Metazoa</taxon>
        <taxon>Ecdysozoa</taxon>
        <taxon>Arthropoda</taxon>
        <taxon>Hexapoda</taxon>
        <taxon>Insecta</taxon>
        <taxon>Pterygota</taxon>
        <taxon>Neoptera</taxon>
        <taxon>Endopterygota</taxon>
        <taxon>Diptera</taxon>
        <taxon>Brachycera</taxon>
        <taxon>Muscomorpha</taxon>
        <taxon>Ephydroidea</taxon>
        <taxon>Drosophilidae</taxon>
        <taxon>Drosophila</taxon>
    </lineage>
</organism>
<feature type="compositionally biased region" description="Low complexity" evidence="1">
    <location>
        <begin position="262"/>
        <end position="283"/>
    </location>
</feature>
<feature type="region of interest" description="Disordered" evidence="1">
    <location>
        <begin position="342"/>
        <end position="418"/>
    </location>
</feature>
<comment type="caution">
    <text evidence="3">The sequence shown here is derived from an EMBL/GenBank/DDBJ whole genome shotgun (WGS) entry which is preliminary data.</text>
</comment>
<evidence type="ECO:0000256" key="2">
    <source>
        <dbReference type="SAM" id="SignalP"/>
    </source>
</evidence>
<evidence type="ECO:0000313" key="4">
    <source>
        <dbReference type="Proteomes" id="UP001200034"/>
    </source>
</evidence>
<sequence>MKPVALVLLLCLAVACQGRVLLPKEPLDIPVAIVSESEPQALPLTKSEADSEPTLKQEEAKPAAARLEETKEPEKAQPELKEAAQPELKETAQPELTEAAKTELKEAKQEAINAEPADNKPLNQEESKPELKKEAREEAEIKADPKPEQQPEQLQEQPAAIKAELKPELPAAQPEAQPAAQAEAQPEAPSSPILKALASEEVVAAPEPVDAAVVDASADAVQPHVRQATQATPTQSSTQQNFVQQLIQNSPIGQFLSQFNGQPQQQQQQQAAAAQQDAAEQPATPAPTIPGFLNPSAAITSAQNAVQNAAQSVVNTTTQAFQGIQQFANNLGTQFQNTLSGLTGQQQQQNAQPTTARPPGPIQSFVSNVFGGGNNATAASPPQQQGPLQGIINFLGGNRPTSAPAAAAAAPAPAQTTAQETGVDDKLEAASEIAEQSQTGAVNENEVRTSAEAIDDSFEEAVPSNEVITVNDDASAAAAADNNAVDGEQEATFVDSAVAL</sequence>
<evidence type="ECO:0008006" key="5">
    <source>
        <dbReference type="Google" id="ProtNLM"/>
    </source>
</evidence>
<feature type="compositionally biased region" description="Low complexity" evidence="1">
    <location>
        <begin position="381"/>
        <end position="390"/>
    </location>
</feature>
<feature type="signal peptide" evidence="2">
    <location>
        <begin position="1"/>
        <end position="18"/>
    </location>
</feature>
<name>A0AAD4JVG8_9MUSC</name>
<feature type="compositionally biased region" description="Basic and acidic residues" evidence="1">
    <location>
        <begin position="47"/>
        <end position="109"/>
    </location>
</feature>
<accession>A0AAD4JVG8</accession>
<keyword evidence="2" id="KW-0732">Signal</keyword>
<keyword evidence="4" id="KW-1185">Reference proteome</keyword>
<evidence type="ECO:0000256" key="1">
    <source>
        <dbReference type="SAM" id="MobiDB-lite"/>
    </source>
</evidence>
<evidence type="ECO:0000313" key="3">
    <source>
        <dbReference type="EMBL" id="KAH8365506.1"/>
    </source>
</evidence>
<dbReference type="PROSITE" id="PS51257">
    <property type="entry name" value="PROKAR_LIPOPROTEIN"/>
    <property type="match status" value="1"/>
</dbReference>